<organism evidence="2 3">
    <name type="scientific">Penicillium cosmopolitanum</name>
    <dbReference type="NCBI Taxonomy" id="1131564"/>
    <lineage>
        <taxon>Eukaryota</taxon>
        <taxon>Fungi</taxon>
        <taxon>Dikarya</taxon>
        <taxon>Ascomycota</taxon>
        <taxon>Pezizomycotina</taxon>
        <taxon>Eurotiomycetes</taxon>
        <taxon>Eurotiomycetidae</taxon>
        <taxon>Eurotiales</taxon>
        <taxon>Aspergillaceae</taxon>
        <taxon>Penicillium</taxon>
    </lineage>
</organism>
<dbReference type="GeneID" id="81371363"/>
<comment type="caution">
    <text evidence="2">The sequence shown here is derived from an EMBL/GenBank/DDBJ whole genome shotgun (WGS) entry which is preliminary data.</text>
</comment>
<evidence type="ECO:0000313" key="2">
    <source>
        <dbReference type="EMBL" id="KAJ5392256.1"/>
    </source>
</evidence>
<feature type="compositionally biased region" description="Polar residues" evidence="1">
    <location>
        <begin position="8"/>
        <end position="23"/>
    </location>
</feature>
<name>A0A9X0B8Q8_9EURO</name>
<reference evidence="2" key="1">
    <citation type="submission" date="2022-12" db="EMBL/GenBank/DDBJ databases">
        <authorList>
            <person name="Petersen C."/>
        </authorList>
    </citation>
    <scope>NUCLEOTIDE SEQUENCE</scope>
    <source>
        <strain evidence="2">IBT 29677</strain>
    </source>
</reference>
<evidence type="ECO:0000256" key="1">
    <source>
        <dbReference type="SAM" id="MobiDB-lite"/>
    </source>
</evidence>
<dbReference type="AlphaFoldDB" id="A0A9X0B8Q8"/>
<evidence type="ECO:0000313" key="3">
    <source>
        <dbReference type="Proteomes" id="UP001147747"/>
    </source>
</evidence>
<dbReference type="RefSeq" id="XP_056487934.1">
    <property type="nucleotide sequence ID" value="XM_056632383.1"/>
</dbReference>
<reference evidence="2" key="2">
    <citation type="journal article" date="2023" name="IMA Fungus">
        <title>Comparative genomic study of the Penicillium genus elucidates a diverse pangenome and 15 lateral gene transfer events.</title>
        <authorList>
            <person name="Petersen C."/>
            <person name="Sorensen T."/>
            <person name="Nielsen M.R."/>
            <person name="Sondergaard T.E."/>
            <person name="Sorensen J.L."/>
            <person name="Fitzpatrick D.A."/>
            <person name="Frisvad J.C."/>
            <person name="Nielsen K.L."/>
        </authorList>
    </citation>
    <scope>NUCLEOTIDE SEQUENCE</scope>
    <source>
        <strain evidence="2">IBT 29677</strain>
    </source>
</reference>
<dbReference type="EMBL" id="JAPZBU010000008">
    <property type="protein sequence ID" value="KAJ5392256.1"/>
    <property type="molecule type" value="Genomic_DNA"/>
</dbReference>
<gene>
    <name evidence="2" type="ORF">N7509_007746</name>
</gene>
<keyword evidence="3" id="KW-1185">Reference proteome</keyword>
<dbReference type="Proteomes" id="UP001147747">
    <property type="component" value="Unassembled WGS sequence"/>
</dbReference>
<proteinExistence type="predicted"/>
<dbReference type="PANTHER" id="PTHR42068:SF1">
    <property type="entry name" value="YALI0B18964P"/>
    <property type="match status" value="1"/>
</dbReference>
<sequence length="66" mass="7252">MATVTVRPVSQTGQSPSGRHQAQSGSGDDDEDEGWADMMKKRDKKKNSWKMKRTTSSFGDLLGAVH</sequence>
<feature type="region of interest" description="Disordered" evidence="1">
    <location>
        <begin position="1"/>
        <end position="66"/>
    </location>
</feature>
<feature type="compositionally biased region" description="Basic residues" evidence="1">
    <location>
        <begin position="41"/>
        <end position="53"/>
    </location>
</feature>
<accession>A0A9X0B8Q8</accession>
<protein>
    <submittedName>
        <fullName evidence="2">Uncharacterized protein</fullName>
    </submittedName>
</protein>
<dbReference type="PANTHER" id="PTHR42068">
    <property type="entry name" value="YALI0B18964P"/>
    <property type="match status" value="1"/>
</dbReference>